<sequence>MIVVRYGGGGGVEMVVVMVGGGVVEGLEEAAQEQESWADITRIARQRQLWLVASAKRLVRVGRLPDAAVAELACAGQDCLHAGCNSPALCRHSAAPQE</sequence>
<evidence type="ECO:0000313" key="1">
    <source>
        <dbReference type="EMBL" id="KAJ6258251.1"/>
    </source>
</evidence>
<dbReference type="AlphaFoldDB" id="A0AAD6NG34"/>
<dbReference type="Proteomes" id="UP001221413">
    <property type="component" value="Unassembled WGS sequence"/>
</dbReference>
<reference evidence="1" key="1">
    <citation type="submission" date="2023-01" db="EMBL/GenBank/DDBJ databases">
        <title>The chitinases involved in constricting ring structure development in the nematode-trapping fungus Drechslerella dactyloides.</title>
        <authorList>
            <person name="Wang R."/>
            <person name="Zhang L."/>
            <person name="Tang P."/>
            <person name="Li S."/>
            <person name="Liang L."/>
        </authorList>
    </citation>
    <scope>NUCLEOTIDE SEQUENCE</scope>
    <source>
        <strain evidence="1">YMF1.00031</strain>
    </source>
</reference>
<organism evidence="1 2">
    <name type="scientific">Drechslerella dactyloides</name>
    <name type="common">Nematode-trapping fungus</name>
    <name type="synonym">Arthrobotrys dactyloides</name>
    <dbReference type="NCBI Taxonomy" id="74499"/>
    <lineage>
        <taxon>Eukaryota</taxon>
        <taxon>Fungi</taxon>
        <taxon>Dikarya</taxon>
        <taxon>Ascomycota</taxon>
        <taxon>Pezizomycotina</taxon>
        <taxon>Orbiliomycetes</taxon>
        <taxon>Orbiliales</taxon>
        <taxon>Orbiliaceae</taxon>
        <taxon>Drechslerella</taxon>
    </lineage>
</organism>
<gene>
    <name evidence="1" type="ORF">Dda_7170</name>
</gene>
<protein>
    <submittedName>
        <fullName evidence="1">Uncharacterized protein</fullName>
    </submittedName>
</protein>
<accession>A0AAD6NG34</accession>
<dbReference type="EMBL" id="JAQGDS010000009">
    <property type="protein sequence ID" value="KAJ6258251.1"/>
    <property type="molecule type" value="Genomic_DNA"/>
</dbReference>
<evidence type="ECO:0000313" key="2">
    <source>
        <dbReference type="Proteomes" id="UP001221413"/>
    </source>
</evidence>
<proteinExistence type="predicted"/>
<keyword evidence="2" id="KW-1185">Reference proteome</keyword>
<name>A0AAD6NG34_DREDA</name>
<comment type="caution">
    <text evidence="1">The sequence shown here is derived from an EMBL/GenBank/DDBJ whole genome shotgun (WGS) entry which is preliminary data.</text>
</comment>